<dbReference type="InterPro" id="IPR001867">
    <property type="entry name" value="OmpR/PhoB-type_DNA-bd"/>
</dbReference>
<accession>A0A8J3YKU4</accession>
<reference evidence="5" key="1">
    <citation type="submission" date="2021-01" db="EMBL/GenBank/DDBJ databases">
        <title>Whole genome shotgun sequence of Virgisporangium aliadipatigenens NBRC 105644.</title>
        <authorList>
            <person name="Komaki H."/>
            <person name="Tamura T."/>
        </authorList>
    </citation>
    <scope>NUCLEOTIDE SEQUENCE</scope>
    <source>
        <strain evidence="5">NBRC 105644</strain>
    </source>
</reference>
<comment type="caution">
    <text evidence="5">The sequence shown here is derived from an EMBL/GenBank/DDBJ whole genome shotgun (WGS) entry which is preliminary data.</text>
</comment>
<dbReference type="CDD" id="cd15831">
    <property type="entry name" value="BTAD"/>
    <property type="match status" value="1"/>
</dbReference>
<evidence type="ECO:0000313" key="6">
    <source>
        <dbReference type="Proteomes" id="UP000619260"/>
    </source>
</evidence>
<dbReference type="InterPro" id="IPR011990">
    <property type="entry name" value="TPR-like_helical_dom_sf"/>
</dbReference>
<evidence type="ECO:0000256" key="2">
    <source>
        <dbReference type="ARBA" id="ARBA00023125"/>
    </source>
</evidence>
<dbReference type="Pfam" id="PF03704">
    <property type="entry name" value="BTAD"/>
    <property type="match status" value="1"/>
</dbReference>
<proteinExistence type="inferred from homology"/>
<dbReference type="SMART" id="SM01043">
    <property type="entry name" value="BTAD"/>
    <property type="match status" value="1"/>
</dbReference>
<dbReference type="Proteomes" id="UP000619260">
    <property type="component" value="Unassembled WGS sequence"/>
</dbReference>
<comment type="similarity">
    <text evidence="1">Belongs to the AfsR/DnrI/RedD regulatory family.</text>
</comment>
<dbReference type="InterPro" id="IPR027417">
    <property type="entry name" value="P-loop_NTPase"/>
</dbReference>
<feature type="domain" description="OmpR/PhoB-type" evidence="4">
    <location>
        <begin position="1"/>
        <end position="93"/>
    </location>
</feature>
<dbReference type="InterPro" id="IPR058852">
    <property type="entry name" value="HTH_77"/>
</dbReference>
<dbReference type="Pfam" id="PF13401">
    <property type="entry name" value="AAA_22"/>
    <property type="match status" value="1"/>
</dbReference>
<dbReference type="InterPro" id="IPR049945">
    <property type="entry name" value="AAA_22"/>
</dbReference>
<dbReference type="InterPro" id="IPR005158">
    <property type="entry name" value="BTAD"/>
</dbReference>
<evidence type="ECO:0000313" key="5">
    <source>
        <dbReference type="EMBL" id="GIJ47026.1"/>
    </source>
</evidence>
<dbReference type="SUPFAM" id="SSF52540">
    <property type="entry name" value="P-loop containing nucleoside triphosphate hydrolases"/>
    <property type="match status" value="1"/>
</dbReference>
<dbReference type="PANTHER" id="PTHR47691">
    <property type="entry name" value="REGULATOR-RELATED"/>
    <property type="match status" value="1"/>
</dbReference>
<dbReference type="SUPFAM" id="SSF48452">
    <property type="entry name" value="TPR-like"/>
    <property type="match status" value="1"/>
</dbReference>
<dbReference type="GO" id="GO:0003677">
    <property type="term" value="F:DNA binding"/>
    <property type="evidence" value="ECO:0007669"/>
    <property type="project" value="UniProtKB-UniRule"/>
</dbReference>
<protein>
    <submittedName>
        <fullName evidence="5">SARP family transcriptional regulator</fullName>
    </submittedName>
</protein>
<dbReference type="Gene3D" id="1.25.40.10">
    <property type="entry name" value="Tetratricopeptide repeat domain"/>
    <property type="match status" value="1"/>
</dbReference>
<dbReference type="Pfam" id="PF25872">
    <property type="entry name" value="HTH_77"/>
    <property type="match status" value="1"/>
</dbReference>
<gene>
    <name evidence="5" type="ORF">Val02_39120</name>
</gene>
<dbReference type="GO" id="GO:0000160">
    <property type="term" value="P:phosphorelay signal transduction system"/>
    <property type="evidence" value="ECO:0007669"/>
    <property type="project" value="InterPro"/>
</dbReference>
<organism evidence="5 6">
    <name type="scientific">Virgisporangium aliadipatigenens</name>
    <dbReference type="NCBI Taxonomy" id="741659"/>
    <lineage>
        <taxon>Bacteria</taxon>
        <taxon>Bacillati</taxon>
        <taxon>Actinomycetota</taxon>
        <taxon>Actinomycetes</taxon>
        <taxon>Micromonosporales</taxon>
        <taxon>Micromonosporaceae</taxon>
        <taxon>Virgisporangium</taxon>
    </lineage>
</organism>
<evidence type="ECO:0000259" key="4">
    <source>
        <dbReference type="PROSITE" id="PS51755"/>
    </source>
</evidence>
<name>A0A8J3YKU4_9ACTN</name>
<dbReference type="RefSeq" id="WP_203900545.1">
    <property type="nucleotide sequence ID" value="NZ_BOPF01000013.1"/>
</dbReference>
<evidence type="ECO:0000256" key="3">
    <source>
        <dbReference type="PROSITE-ProRule" id="PRU01091"/>
    </source>
</evidence>
<dbReference type="PROSITE" id="PS51755">
    <property type="entry name" value="OMPR_PHOB"/>
    <property type="match status" value="1"/>
</dbReference>
<keyword evidence="6" id="KW-1185">Reference proteome</keyword>
<dbReference type="Gene3D" id="1.10.10.10">
    <property type="entry name" value="Winged helix-like DNA-binding domain superfamily/Winged helix DNA-binding domain"/>
    <property type="match status" value="1"/>
</dbReference>
<dbReference type="Pfam" id="PF00486">
    <property type="entry name" value="Trans_reg_C"/>
    <property type="match status" value="1"/>
</dbReference>
<dbReference type="GO" id="GO:0006355">
    <property type="term" value="P:regulation of DNA-templated transcription"/>
    <property type="evidence" value="ECO:0007669"/>
    <property type="project" value="InterPro"/>
</dbReference>
<dbReference type="AlphaFoldDB" id="A0A8J3YKU4"/>
<feature type="DNA-binding region" description="OmpR/PhoB-type" evidence="3">
    <location>
        <begin position="1"/>
        <end position="93"/>
    </location>
</feature>
<keyword evidence="2 3" id="KW-0238">DNA-binding</keyword>
<dbReference type="SMART" id="SM00862">
    <property type="entry name" value="Trans_reg_C"/>
    <property type="match status" value="1"/>
</dbReference>
<dbReference type="SUPFAM" id="SSF46894">
    <property type="entry name" value="C-terminal effector domain of the bipartite response regulators"/>
    <property type="match status" value="1"/>
</dbReference>
<dbReference type="InterPro" id="IPR036388">
    <property type="entry name" value="WH-like_DNA-bd_sf"/>
</dbReference>
<evidence type="ECO:0000256" key="1">
    <source>
        <dbReference type="ARBA" id="ARBA00005820"/>
    </source>
</evidence>
<dbReference type="PANTHER" id="PTHR47691:SF3">
    <property type="entry name" value="HTH-TYPE TRANSCRIPTIONAL REGULATOR RV0890C-RELATED"/>
    <property type="match status" value="1"/>
</dbReference>
<dbReference type="InterPro" id="IPR016032">
    <property type="entry name" value="Sig_transdc_resp-reg_C-effctor"/>
</dbReference>
<dbReference type="EMBL" id="BOPF01000013">
    <property type="protein sequence ID" value="GIJ47026.1"/>
    <property type="molecule type" value="Genomic_DNA"/>
</dbReference>
<sequence>MRTFAVLGPTEASLGDGPVDIGGPLPRRLLAALVVAERRPVPDDRLAELIWADSPPAEPGTAVQVYVSRLRRALADGDRSVISRAPAGYRLAAEPGATDVERFAARVATARALTGAAAVTAFEEALALWRGEPYQDLPDDVDVAAARARLREFHETVQEEHVTARLAAGDEVGAIAALEGLVRAAPLRERRWELLAIALYRAGRHAEAVAALGRARELIAAELGVDPGPELSRLERELAAPAPRPVARPTRPLSSFVGRDADLALLSELVATRRLVTVVGTLGMGKTRLVNEYAATRTDHDGPWLVRLADVTDPAALPSAIAGALRLAERAGEPFEPVAAALRGRHGLLILDNCEHLVRHVAAFTRELLGRVPDLRVLATSRVPLGVDGEHLLPLGPLSTVDAAALLADRIGAVRPQWTPDAGEVRSLADALDGIPLAIELAAARTRVLGVHEITAGLDDRFEVLGSALEAAVAWSVGLLTPAVRAALLRLWPFEGGFPRSAVEGPDALDAITTLVEHSLVVAETDGPQTRYRMLETIRAYCRKNDPAPAASRAAHAAWVHAFLAESVAALRGRHAAAAIRAITRELPNIRAAIGHDLDAAPTAALRSAGLMLWHWARSGLLAEGRRLLDAALRAAPDAPTGDIALARAARAVLGYADGEVAGAHARINAAARLVDPAAEPVLYGELRFYEALAHLPAGDPESALAAATEAHRHGRATGAGWLIAQSTLMWGSALALAGRTDEAAAKMREANRVALDHGIGWSAAISELMLAQLLLDVGGPAAADEAIGLLCRAVAGFRAEEDIVQAVLVLHNGVIALAATGAPVAELRAAVHRQVVRHGLVLEQTYAWGRTPEGWYEGVEPTGEPLSLDDTVALFLEHSGHRNLPPVP</sequence>
<dbReference type="GO" id="GO:0016887">
    <property type="term" value="F:ATP hydrolysis activity"/>
    <property type="evidence" value="ECO:0007669"/>
    <property type="project" value="InterPro"/>
</dbReference>